<evidence type="ECO:0000256" key="1">
    <source>
        <dbReference type="ARBA" id="ARBA00004123"/>
    </source>
</evidence>
<evidence type="ECO:0000313" key="11">
    <source>
        <dbReference type="Proteomes" id="UP000653454"/>
    </source>
</evidence>
<dbReference type="InterPro" id="IPR013087">
    <property type="entry name" value="Znf_C2H2_type"/>
</dbReference>
<reference evidence="10" key="1">
    <citation type="submission" date="2020-11" db="EMBL/GenBank/DDBJ databases">
        <authorList>
            <person name="Whiteford S."/>
        </authorList>
    </citation>
    <scope>NUCLEOTIDE SEQUENCE</scope>
</reference>
<feature type="compositionally biased region" description="Low complexity" evidence="8">
    <location>
        <begin position="1"/>
        <end position="14"/>
    </location>
</feature>
<dbReference type="PANTHER" id="PTHR24394">
    <property type="entry name" value="ZINC FINGER PROTEIN"/>
    <property type="match status" value="1"/>
</dbReference>
<dbReference type="GO" id="GO:0008270">
    <property type="term" value="F:zinc ion binding"/>
    <property type="evidence" value="ECO:0007669"/>
    <property type="project" value="UniProtKB-KW"/>
</dbReference>
<feature type="domain" description="C2H2-type" evidence="9">
    <location>
        <begin position="118"/>
        <end position="145"/>
    </location>
</feature>
<dbReference type="Proteomes" id="UP000653454">
    <property type="component" value="Unassembled WGS sequence"/>
</dbReference>
<sequence>MTSRCPDAASSRTAAPPPHRPSARRPADANRLYSEAHAFSQNYQIFSIQTKMGDPKRRGRGEGRARKARGANAASEILNNGLATGTNCEVCGIQLANDVQARAHYRAAHPGTAFLKRYMCHVCGHTTKQYANLQVHMRTHTREKPYPCPHCDRRFSMPSNRDRHIVVHTGEKPYECEHCHRRFTQSSAVKLHIQTVHLKIPYAPWDKKNRKRRKEMEATVVQTQPKLMVDSTGEYINAYITYNDV</sequence>
<keyword evidence="3" id="KW-0677">Repeat</keyword>
<accession>A0A8S4EV48</accession>
<dbReference type="FunFam" id="3.30.160.60:FF:000100">
    <property type="entry name" value="Zinc finger 45-like"/>
    <property type="match status" value="1"/>
</dbReference>
<dbReference type="FunFam" id="3.30.160.60:FF:001732">
    <property type="entry name" value="Zgc:162936"/>
    <property type="match status" value="1"/>
</dbReference>
<evidence type="ECO:0000256" key="8">
    <source>
        <dbReference type="SAM" id="MobiDB-lite"/>
    </source>
</evidence>
<comment type="subcellular location">
    <subcellularLocation>
        <location evidence="1">Nucleus</location>
    </subcellularLocation>
</comment>
<evidence type="ECO:0000256" key="6">
    <source>
        <dbReference type="ARBA" id="ARBA00023242"/>
    </source>
</evidence>
<evidence type="ECO:0000259" key="9">
    <source>
        <dbReference type="PROSITE" id="PS50157"/>
    </source>
</evidence>
<dbReference type="SMART" id="SM00355">
    <property type="entry name" value="ZnF_C2H2"/>
    <property type="match status" value="4"/>
</dbReference>
<dbReference type="InterPro" id="IPR036236">
    <property type="entry name" value="Znf_C2H2_sf"/>
</dbReference>
<evidence type="ECO:0000256" key="2">
    <source>
        <dbReference type="ARBA" id="ARBA00022723"/>
    </source>
</evidence>
<evidence type="ECO:0000256" key="7">
    <source>
        <dbReference type="PROSITE-ProRule" id="PRU00042"/>
    </source>
</evidence>
<name>A0A8S4EV48_PLUXY</name>
<dbReference type="PROSITE" id="PS00028">
    <property type="entry name" value="ZINC_FINGER_C2H2_1"/>
    <property type="match status" value="2"/>
</dbReference>
<feature type="domain" description="C2H2-type" evidence="9">
    <location>
        <begin position="146"/>
        <end position="173"/>
    </location>
</feature>
<dbReference type="EMBL" id="CAJHNJ030000021">
    <property type="protein sequence ID" value="CAG9118690.1"/>
    <property type="molecule type" value="Genomic_DNA"/>
</dbReference>
<keyword evidence="4 7" id="KW-0863">Zinc-finger</keyword>
<comment type="caution">
    <text evidence="10">The sequence shown here is derived from an EMBL/GenBank/DDBJ whole genome shotgun (WGS) entry which is preliminary data.</text>
</comment>
<evidence type="ECO:0000256" key="3">
    <source>
        <dbReference type="ARBA" id="ARBA00022737"/>
    </source>
</evidence>
<dbReference type="FunFam" id="3.30.160.60:FF:000145">
    <property type="entry name" value="Zinc finger protein 574"/>
    <property type="match status" value="1"/>
</dbReference>
<keyword evidence="5" id="KW-0862">Zinc</keyword>
<keyword evidence="2" id="KW-0479">Metal-binding</keyword>
<dbReference type="AlphaFoldDB" id="A0A8S4EV48"/>
<dbReference type="PROSITE" id="PS50157">
    <property type="entry name" value="ZINC_FINGER_C2H2_2"/>
    <property type="match status" value="3"/>
</dbReference>
<dbReference type="GO" id="GO:0043565">
    <property type="term" value="F:sequence-specific DNA binding"/>
    <property type="evidence" value="ECO:0007669"/>
    <property type="project" value="UniProtKB-ARBA"/>
</dbReference>
<feature type="domain" description="C2H2-type" evidence="9">
    <location>
        <begin position="174"/>
        <end position="197"/>
    </location>
</feature>
<proteinExistence type="predicted"/>
<dbReference type="GO" id="GO:0005694">
    <property type="term" value="C:chromosome"/>
    <property type="evidence" value="ECO:0007669"/>
    <property type="project" value="UniProtKB-ARBA"/>
</dbReference>
<dbReference type="PANTHER" id="PTHR24394:SF29">
    <property type="entry name" value="MYONEURIN"/>
    <property type="match status" value="1"/>
</dbReference>
<organism evidence="10 11">
    <name type="scientific">Plutella xylostella</name>
    <name type="common">Diamondback moth</name>
    <name type="synonym">Plutella maculipennis</name>
    <dbReference type="NCBI Taxonomy" id="51655"/>
    <lineage>
        <taxon>Eukaryota</taxon>
        <taxon>Metazoa</taxon>
        <taxon>Ecdysozoa</taxon>
        <taxon>Arthropoda</taxon>
        <taxon>Hexapoda</taxon>
        <taxon>Insecta</taxon>
        <taxon>Pterygota</taxon>
        <taxon>Neoptera</taxon>
        <taxon>Endopterygota</taxon>
        <taxon>Lepidoptera</taxon>
        <taxon>Glossata</taxon>
        <taxon>Ditrysia</taxon>
        <taxon>Yponomeutoidea</taxon>
        <taxon>Plutellidae</taxon>
        <taxon>Plutella</taxon>
    </lineage>
</organism>
<dbReference type="GO" id="GO:0005634">
    <property type="term" value="C:nucleus"/>
    <property type="evidence" value="ECO:0007669"/>
    <property type="project" value="UniProtKB-SubCell"/>
</dbReference>
<evidence type="ECO:0000313" key="10">
    <source>
        <dbReference type="EMBL" id="CAG9118690.1"/>
    </source>
</evidence>
<evidence type="ECO:0000256" key="5">
    <source>
        <dbReference type="ARBA" id="ARBA00022833"/>
    </source>
</evidence>
<gene>
    <name evidence="10" type="ORF">PLXY2_LOCUS6564</name>
</gene>
<dbReference type="Pfam" id="PF12874">
    <property type="entry name" value="zf-met"/>
    <property type="match status" value="1"/>
</dbReference>
<protein>
    <submittedName>
        <fullName evidence="10">(diamondback moth) hypothetical protein</fullName>
    </submittedName>
</protein>
<keyword evidence="11" id="KW-1185">Reference proteome</keyword>
<feature type="region of interest" description="Disordered" evidence="8">
    <location>
        <begin position="1"/>
        <end position="28"/>
    </location>
</feature>
<feature type="compositionally biased region" description="Basic and acidic residues" evidence="8">
    <location>
        <begin position="53"/>
        <end position="65"/>
    </location>
</feature>
<evidence type="ECO:0000256" key="4">
    <source>
        <dbReference type="ARBA" id="ARBA00022771"/>
    </source>
</evidence>
<dbReference type="Gene3D" id="3.30.160.60">
    <property type="entry name" value="Classic Zinc Finger"/>
    <property type="match status" value="3"/>
</dbReference>
<dbReference type="GO" id="GO:0000981">
    <property type="term" value="F:DNA-binding transcription factor activity, RNA polymerase II-specific"/>
    <property type="evidence" value="ECO:0007669"/>
    <property type="project" value="TreeGrafter"/>
</dbReference>
<dbReference type="Pfam" id="PF00096">
    <property type="entry name" value="zf-C2H2"/>
    <property type="match status" value="3"/>
</dbReference>
<dbReference type="SUPFAM" id="SSF57667">
    <property type="entry name" value="beta-beta-alpha zinc fingers"/>
    <property type="match status" value="2"/>
</dbReference>
<dbReference type="GO" id="GO:0045893">
    <property type="term" value="P:positive regulation of DNA-templated transcription"/>
    <property type="evidence" value="ECO:0007669"/>
    <property type="project" value="UniProtKB-ARBA"/>
</dbReference>
<keyword evidence="6" id="KW-0539">Nucleus</keyword>
<feature type="region of interest" description="Disordered" evidence="8">
    <location>
        <begin position="51"/>
        <end position="71"/>
    </location>
</feature>